<dbReference type="PANTHER" id="PTHR43394">
    <property type="entry name" value="ATP-DEPENDENT PERMEASE MDL1, MITOCHONDRIAL"/>
    <property type="match status" value="1"/>
</dbReference>
<feature type="transmembrane region" description="Helical" evidence="11">
    <location>
        <begin position="549"/>
        <end position="570"/>
    </location>
</feature>
<dbReference type="SUPFAM" id="SSF51206">
    <property type="entry name" value="cAMP-binding domain-like"/>
    <property type="match status" value="1"/>
</dbReference>
<dbReference type="InterPro" id="IPR017871">
    <property type="entry name" value="ABC_transporter-like_CS"/>
</dbReference>
<feature type="transmembrane region" description="Helical" evidence="11">
    <location>
        <begin position="576"/>
        <end position="600"/>
    </location>
</feature>
<dbReference type="Pfam" id="PF00664">
    <property type="entry name" value="ABC_membrane"/>
    <property type="match status" value="1"/>
</dbReference>
<dbReference type="InterPro" id="IPR014710">
    <property type="entry name" value="RmlC-like_jellyroll"/>
</dbReference>
<dbReference type="GO" id="GO:0005524">
    <property type="term" value="F:ATP binding"/>
    <property type="evidence" value="ECO:0007669"/>
    <property type="project" value="UniProtKB-KW"/>
</dbReference>
<keyword evidence="4 11" id="KW-0812">Transmembrane</keyword>
<reference evidence="16" key="1">
    <citation type="journal article" date="2020" name="mSystems">
        <title>Genome- and Community-Level Interaction Insights into Carbon Utilization and Element Cycling Functions of Hydrothermarchaeota in Hydrothermal Sediment.</title>
        <authorList>
            <person name="Zhou Z."/>
            <person name="Liu Y."/>
            <person name="Xu W."/>
            <person name="Pan J."/>
            <person name="Luo Z.H."/>
            <person name="Li M."/>
        </authorList>
    </citation>
    <scope>NUCLEOTIDE SEQUENCE [LARGE SCALE GENOMIC DNA]</scope>
    <source>
        <strain evidence="16">SpSt-374</strain>
    </source>
</reference>
<dbReference type="InterPro" id="IPR010132">
    <property type="entry name" value="ATPase_T1SS_HlyB"/>
</dbReference>
<dbReference type="SMART" id="SM00382">
    <property type="entry name" value="AAA"/>
    <property type="match status" value="1"/>
</dbReference>
<dbReference type="InterPro" id="IPR000595">
    <property type="entry name" value="cNMP-bd_dom"/>
</dbReference>
<keyword evidence="5" id="KW-0547">Nucleotide-binding</keyword>
<evidence type="ECO:0000259" key="12">
    <source>
        <dbReference type="PROSITE" id="PS50042"/>
    </source>
</evidence>
<dbReference type="Gene3D" id="1.20.1560.10">
    <property type="entry name" value="ABC transporter type 1, transmembrane domain"/>
    <property type="match status" value="1"/>
</dbReference>
<comment type="caution">
    <text evidence="16">The sequence shown here is derived from an EMBL/GenBank/DDBJ whole genome shotgun (WGS) entry which is preliminary data.</text>
</comment>
<dbReference type="PROSITE" id="PS50893">
    <property type="entry name" value="ABC_TRANSPORTER_2"/>
    <property type="match status" value="1"/>
</dbReference>
<dbReference type="NCBIfam" id="TIGR01846">
    <property type="entry name" value="type_I_sec_HlyB"/>
    <property type="match status" value="1"/>
</dbReference>
<feature type="transmembrane region" description="Helical" evidence="11">
    <location>
        <begin position="668"/>
        <end position="686"/>
    </location>
</feature>
<sequence length="996" mass="111200">MTSTVGQTQITSFLAQTPPFDTLDAKDLQALASKCQMLRYRTGQPIFELGKMPTQVVIIYEGKARELAGNPTEQIPISLRVAGPGEIFGWVSQMRKAPSETLLSSSEVICITIPDADFVDYLKAHPTIDTAFKNRVALVEVYELLKQDLERRAHAAAAQEAGKLANQLWSEAVVLNVTKGADLQKLDPRRIWFLSQGKIDELTAGSLVLLDRLEPKPKLGSGQTRLIGLSITALNRALQPPPATDEPQDSLGEAAVEDSIPYAPPVVPEVEFDPLAPRPKYPFVAGRGEINAPLACFLMLARHLGMKNRKDSLRRVLKDQLVTNKRLTLQSCGAVGAMMGLNGQLVTVPVELLPRLKAPAIIRWRNSFALLYELSAREIVMGIPEQGIVRKKPKDFIIEWEQPEGQGQVLLLQPKADVNQEQFSFWWFWPELKKYKVTLFQVFLASFFVQLFGLANPLITQVIIDKVLVQRSIDTLHVLGVFMVAVAAFEALLTGLRTYLFVDTTNRIDLSLGSQVIDHLLRLPLNYFDHRRVGETAGRVHELERIRQFLTGTALTVVLDALFSMIYIAVMLSYSLIMTLVALATLPFFVLLIFLVSPIVRRLLRNRAERYADVQSYLVEVVSGIQTVKAQTIELKSRWSWYERYARYVSAGFQTVLTSTAASSFSGFLNKLSGLLLLWVGAYMVLEGEMTLGQLIAFRIIAANVTGSLLRFVQVWQTFQETAMSVERIKDILDAKPEADEENRNNIPLPEIKGGVEFQDISFRFTNSGPLQLSNINLKFEPGQFVGLVGQSGSGKSTLMKLLQRLYDPNSGTIAIDGYDISKVELYSLRRQIGVVLQDTLLFNGSVQDNISLTNPEATTEEIIEAAQIAVAHDFIMSLSNGYNTVVGERGSSLSGGQRQRLAIARTVLQNPHLLILDEATSALDYKSERQVCDNLRHHFRGRTVFFITHRLQTVQQADVILMMDKGIVVEQGTHDELMALKGAYYSLYQQQEAQM</sequence>
<feature type="domain" description="Peptidase C39" evidence="15">
    <location>
        <begin position="287"/>
        <end position="407"/>
    </location>
</feature>
<dbReference type="CDD" id="cd02259">
    <property type="entry name" value="Peptidase_C39_like"/>
    <property type="match status" value="1"/>
</dbReference>
<evidence type="ECO:0000313" key="16">
    <source>
        <dbReference type="EMBL" id="HGG01315.1"/>
    </source>
</evidence>
<dbReference type="InterPro" id="IPR039421">
    <property type="entry name" value="Type_1_exporter"/>
</dbReference>
<dbReference type="PROSITE" id="PS00211">
    <property type="entry name" value="ABC_TRANSPORTER_1"/>
    <property type="match status" value="1"/>
</dbReference>
<dbReference type="GO" id="GO:0006508">
    <property type="term" value="P:proteolysis"/>
    <property type="evidence" value="ECO:0007669"/>
    <property type="project" value="InterPro"/>
</dbReference>
<dbReference type="FunFam" id="3.40.50.300:FF:000221">
    <property type="entry name" value="Multidrug ABC transporter ATP-binding protein"/>
    <property type="match status" value="1"/>
</dbReference>
<dbReference type="PROSITE" id="PS50990">
    <property type="entry name" value="PEPTIDASE_C39"/>
    <property type="match status" value="1"/>
</dbReference>
<dbReference type="GO" id="GO:0005886">
    <property type="term" value="C:plasma membrane"/>
    <property type="evidence" value="ECO:0007669"/>
    <property type="project" value="UniProtKB-SubCell"/>
</dbReference>
<dbReference type="PANTHER" id="PTHR43394:SF1">
    <property type="entry name" value="ATP-BINDING CASSETTE SUB-FAMILY B MEMBER 10, MITOCHONDRIAL"/>
    <property type="match status" value="1"/>
</dbReference>
<feature type="transmembrane region" description="Helical" evidence="11">
    <location>
        <begin position="476"/>
        <end position="500"/>
    </location>
</feature>
<comment type="subcellular location">
    <subcellularLocation>
        <location evidence="1">Cell membrane</location>
        <topology evidence="1">Multi-pass membrane protein</topology>
    </subcellularLocation>
</comment>
<evidence type="ECO:0000259" key="13">
    <source>
        <dbReference type="PROSITE" id="PS50893"/>
    </source>
</evidence>
<dbReference type="AlphaFoldDB" id="A0A7C3VT39"/>
<evidence type="ECO:0000256" key="8">
    <source>
        <dbReference type="ARBA" id="ARBA00022840"/>
    </source>
</evidence>
<feature type="domain" description="ABC transporter" evidence="13">
    <location>
        <begin position="756"/>
        <end position="991"/>
    </location>
</feature>
<dbReference type="GO" id="GO:0016887">
    <property type="term" value="F:ATP hydrolysis activity"/>
    <property type="evidence" value="ECO:0007669"/>
    <property type="project" value="InterPro"/>
</dbReference>
<evidence type="ECO:0000256" key="11">
    <source>
        <dbReference type="SAM" id="Phobius"/>
    </source>
</evidence>
<dbReference type="GO" id="GO:0030256">
    <property type="term" value="C:type I protein secretion system complex"/>
    <property type="evidence" value="ECO:0007669"/>
    <property type="project" value="InterPro"/>
</dbReference>
<dbReference type="SUPFAM" id="SSF90123">
    <property type="entry name" value="ABC transporter transmembrane region"/>
    <property type="match status" value="1"/>
</dbReference>
<dbReference type="PROSITE" id="PS50042">
    <property type="entry name" value="CNMP_BINDING_3"/>
    <property type="match status" value="1"/>
</dbReference>
<dbReference type="InterPro" id="IPR003439">
    <property type="entry name" value="ABC_transporter-like_ATP-bd"/>
</dbReference>
<dbReference type="InterPro" id="IPR036640">
    <property type="entry name" value="ABC1_TM_sf"/>
</dbReference>
<keyword evidence="2" id="KW-0813">Transport</keyword>
<evidence type="ECO:0000256" key="6">
    <source>
        <dbReference type="ARBA" id="ARBA00022801"/>
    </source>
</evidence>
<dbReference type="PROSITE" id="PS50929">
    <property type="entry name" value="ABC_TM1F"/>
    <property type="match status" value="1"/>
</dbReference>
<evidence type="ECO:0000259" key="15">
    <source>
        <dbReference type="PROSITE" id="PS50990"/>
    </source>
</evidence>
<dbReference type="SUPFAM" id="SSF52540">
    <property type="entry name" value="P-loop containing nucleoside triphosphate hydrolases"/>
    <property type="match status" value="1"/>
</dbReference>
<evidence type="ECO:0000256" key="2">
    <source>
        <dbReference type="ARBA" id="ARBA00022448"/>
    </source>
</evidence>
<feature type="transmembrane region" description="Helical" evidence="11">
    <location>
        <begin position="442"/>
        <end position="464"/>
    </location>
</feature>
<dbReference type="GO" id="GO:0030253">
    <property type="term" value="P:protein secretion by the type I secretion system"/>
    <property type="evidence" value="ECO:0007669"/>
    <property type="project" value="InterPro"/>
</dbReference>
<keyword evidence="9 11" id="KW-1133">Transmembrane helix</keyword>
<gene>
    <name evidence="16" type="ORF">ENR15_11870</name>
</gene>
<dbReference type="InterPro" id="IPR003593">
    <property type="entry name" value="AAA+_ATPase"/>
</dbReference>
<keyword evidence="10 11" id="KW-0472">Membrane</keyword>
<dbReference type="EMBL" id="DSPX01000121">
    <property type="protein sequence ID" value="HGG01315.1"/>
    <property type="molecule type" value="Genomic_DNA"/>
</dbReference>
<keyword evidence="8" id="KW-0067">ATP-binding</keyword>
<dbReference type="GO" id="GO:0008234">
    <property type="term" value="F:cysteine-type peptidase activity"/>
    <property type="evidence" value="ECO:0007669"/>
    <property type="project" value="UniProtKB-KW"/>
</dbReference>
<dbReference type="CDD" id="cd18782">
    <property type="entry name" value="ABC_6TM_PrtD_LapB_HlyB_like"/>
    <property type="match status" value="1"/>
</dbReference>
<dbReference type="Gene3D" id="2.60.120.10">
    <property type="entry name" value="Jelly Rolls"/>
    <property type="match status" value="1"/>
</dbReference>
<feature type="domain" description="ABC transmembrane type-1" evidence="14">
    <location>
        <begin position="442"/>
        <end position="721"/>
    </location>
</feature>
<dbReference type="Pfam" id="PF00027">
    <property type="entry name" value="cNMP_binding"/>
    <property type="match status" value="1"/>
</dbReference>
<evidence type="ECO:0000256" key="4">
    <source>
        <dbReference type="ARBA" id="ARBA00022692"/>
    </source>
</evidence>
<dbReference type="InterPro" id="IPR005074">
    <property type="entry name" value="Peptidase_C39"/>
</dbReference>
<keyword evidence="3" id="KW-1003">Cell membrane</keyword>
<accession>A0A7C3VT39</accession>
<name>A0A7C3VT39_9CYAN</name>
<keyword evidence="7" id="KW-0645">Protease</keyword>
<evidence type="ECO:0000256" key="1">
    <source>
        <dbReference type="ARBA" id="ARBA00004651"/>
    </source>
</evidence>
<evidence type="ECO:0000256" key="9">
    <source>
        <dbReference type="ARBA" id="ARBA00022989"/>
    </source>
</evidence>
<dbReference type="Gene3D" id="3.40.50.300">
    <property type="entry name" value="P-loop containing nucleotide triphosphate hydrolases"/>
    <property type="match status" value="1"/>
</dbReference>
<keyword evidence="6" id="KW-0378">Hydrolase</keyword>
<evidence type="ECO:0000256" key="5">
    <source>
        <dbReference type="ARBA" id="ARBA00022741"/>
    </source>
</evidence>
<evidence type="ECO:0000256" key="3">
    <source>
        <dbReference type="ARBA" id="ARBA00022475"/>
    </source>
</evidence>
<evidence type="ECO:0000256" key="7">
    <source>
        <dbReference type="ARBA" id="ARBA00022807"/>
    </source>
</evidence>
<dbReference type="CDD" id="cd00038">
    <property type="entry name" value="CAP_ED"/>
    <property type="match status" value="1"/>
</dbReference>
<keyword evidence="7" id="KW-0788">Thiol protease</keyword>
<dbReference type="Pfam" id="PF03412">
    <property type="entry name" value="Peptidase_C39"/>
    <property type="match status" value="1"/>
</dbReference>
<proteinExistence type="predicted"/>
<dbReference type="Gene3D" id="3.90.70.10">
    <property type="entry name" value="Cysteine proteinases"/>
    <property type="match status" value="1"/>
</dbReference>
<evidence type="ECO:0000256" key="10">
    <source>
        <dbReference type="ARBA" id="ARBA00023136"/>
    </source>
</evidence>
<feature type="domain" description="Cyclic nucleotide-binding" evidence="12">
    <location>
        <begin position="19"/>
        <end position="122"/>
    </location>
</feature>
<dbReference type="InterPro" id="IPR011527">
    <property type="entry name" value="ABC1_TM_dom"/>
</dbReference>
<dbReference type="GO" id="GO:0015421">
    <property type="term" value="F:ABC-type oligopeptide transporter activity"/>
    <property type="evidence" value="ECO:0007669"/>
    <property type="project" value="TreeGrafter"/>
</dbReference>
<dbReference type="InterPro" id="IPR018490">
    <property type="entry name" value="cNMP-bd_dom_sf"/>
</dbReference>
<dbReference type="InterPro" id="IPR027417">
    <property type="entry name" value="P-loop_NTPase"/>
</dbReference>
<organism evidence="16">
    <name type="scientific">Planktothricoides sp. SpSt-374</name>
    <dbReference type="NCBI Taxonomy" id="2282167"/>
    <lineage>
        <taxon>Bacteria</taxon>
        <taxon>Bacillati</taxon>
        <taxon>Cyanobacteriota</taxon>
        <taxon>Cyanophyceae</taxon>
        <taxon>Oscillatoriophycideae</taxon>
        <taxon>Oscillatoriales</taxon>
        <taxon>Oscillatoriaceae</taxon>
        <taxon>Planktothricoides</taxon>
    </lineage>
</organism>
<evidence type="ECO:0000259" key="14">
    <source>
        <dbReference type="PROSITE" id="PS50929"/>
    </source>
</evidence>
<protein>
    <submittedName>
        <fullName evidence="16">Type I secretion system permease/ATPase</fullName>
    </submittedName>
</protein>
<dbReference type="Pfam" id="PF00005">
    <property type="entry name" value="ABC_tran"/>
    <property type="match status" value="1"/>
</dbReference>